<keyword evidence="2" id="KW-1185">Reference proteome</keyword>
<feature type="non-terminal residue" evidence="1">
    <location>
        <position position="1"/>
    </location>
</feature>
<protein>
    <submittedName>
        <fullName evidence="1">Uncharacterized protein</fullName>
    </submittedName>
</protein>
<comment type="caution">
    <text evidence="1">The sequence shown here is derived from an EMBL/GenBank/DDBJ whole genome shotgun (WGS) entry which is preliminary data.</text>
</comment>
<accession>A0AAD7I7W1</accession>
<sequence length="315" mass="35372">MFLLQPLRVLTSRLPLFTSLSAARRAPSSHAHSTLPDPESKPNRRISTFNSALIQSEDFLDLSGQRLPRIGFTHMPAGANPQIHYLGVSTRFPDNCTGFLYYHRESSAAPLEGGIRFRQTTNNQPSSFSGGHDLLLPSGAPWEILLPQLTRTYHRFGDELLREKLVTSGQFALCRRVFATMGRIQPPSIIFRLTQQFPVNFGAKLRFTIVGPDALHIAEWQFGMHRFPFTGSAIARFEPSMSTKDGHRVVYLRIIKISKPAVFTVDQSNARYAPPQDGQLLMRRFPGGDQAPWEFDLDGSFSAATALRALWESQM</sequence>
<reference evidence="1" key="1">
    <citation type="submission" date="2023-03" db="EMBL/GenBank/DDBJ databases">
        <title>Massive genome expansion in bonnet fungi (Mycena s.s.) driven by repeated elements and novel gene families across ecological guilds.</title>
        <authorList>
            <consortium name="Lawrence Berkeley National Laboratory"/>
            <person name="Harder C.B."/>
            <person name="Miyauchi S."/>
            <person name="Viragh M."/>
            <person name="Kuo A."/>
            <person name="Thoen E."/>
            <person name="Andreopoulos B."/>
            <person name="Lu D."/>
            <person name="Skrede I."/>
            <person name="Drula E."/>
            <person name="Henrissat B."/>
            <person name="Morin E."/>
            <person name="Kohler A."/>
            <person name="Barry K."/>
            <person name="LaButti K."/>
            <person name="Morin E."/>
            <person name="Salamov A."/>
            <person name="Lipzen A."/>
            <person name="Mereny Z."/>
            <person name="Hegedus B."/>
            <person name="Baldrian P."/>
            <person name="Stursova M."/>
            <person name="Weitz H."/>
            <person name="Taylor A."/>
            <person name="Grigoriev I.V."/>
            <person name="Nagy L.G."/>
            <person name="Martin F."/>
            <person name="Kauserud H."/>
        </authorList>
    </citation>
    <scope>NUCLEOTIDE SEQUENCE</scope>
    <source>
        <strain evidence="1">CBHHK182m</strain>
    </source>
</reference>
<evidence type="ECO:0000313" key="1">
    <source>
        <dbReference type="EMBL" id="KAJ7737072.1"/>
    </source>
</evidence>
<dbReference type="AlphaFoldDB" id="A0AAD7I7W1"/>
<dbReference type="EMBL" id="JARKIB010000118">
    <property type="protein sequence ID" value="KAJ7737072.1"/>
    <property type="molecule type" value="Genomic_DNA"/>
</dbReference>
<gene>
    <name evidence="1" type="ORF">B0H16DRAFT_1572522</name>
</gene>
<dbReference type="Proteomes" id="UP001215598">
    <property type="component" value="Unassembled WGS sequence"/>
</dbReference>
<organism evidence="1 2">
    <name type="scientific">Mycena metata</name>
    <dbReference type="NCBI Taxonomy" id="1033252"/>
    <lineage>
        <taxon>Eukaryota</taxon>
        <taxon>Fungi</taxon>
        <taxon>Dikarya</taxon>
        <taxon>Basidiomycota</taxon>
        <taxon>Agaricomycotina</taxon>
        <taxon>Agaricomycetes</taxon>
        <taxon>Agaricomycetidae</taxon>
        <taxon>Agaricales</taxon>
        <taxon>Marasmiineae</taxon>
        <taxon>Mycenaceae</taxon>
        <taxon>Mycena</taxon>
    </lineage>
</organism>
<name>A0AAD7I7W1_9AGAR</name>
<proteinExistence type="predicted"/>
<evidence type="ECO:0000313" key="2">
    <source>
        <dbReference type="Proteomes" id="UP001215598"/>
    </source>
</evidence>